<evidence type="ECO:0000256" key="3">
    <source>
        <dbReference type="ARBA" id="ARBA00012594"/>
    </source>
</evidence>
<dbReference type="InterPro" id="IPR001554">
    <property type="entry name" value="Glyco_hydro_14"/>
</dbReference>
<feature type="binding site" evidence="10">
    <location>
        <position position="551"/>
    </location>
    <ligand>
        <name>substrate</name>
    </ligand>
</feature>
<dbReference type="AlphaFoldDB" id="A0A4D6N221"/>
<keyword evidence="13" id="KW-1185">Reference proteome</keyword>
<dbReference type="PANTHER" id="PTHR31352">
    <property type="entry name" value="BETA-AMYLASE 1, CHLOROPLASTIC"/>
    <property type="match status" value="1"/>
</dbReference>
<dbReference type="PROSITE" id="PS00679">
    <property type="entry name" value="BETA_AMYLASE_2"/>
    <property type="match status" value="2"/>
</dbReference>
<feature type="binding site" evidence="10">
    <location>
        <position position="840"/>
    </location>
    <ligand>
        <name>substrate</name>
    </ligand>
</feature>
<sequence length="1014" mass="115948">MRTRMALQFQLYNFQRERMSGEAIPVDRATYGFKLDRCHVNKQLRLRLPLKASAAQFQEQIHTIAKDEMLANYVPVYVMLPLGVVTNENVIEDRAGLEKQLRKLHAAGVDGVMVDVWWGIVESKGPGQYDWSAYKTLFQLVQKCELKLQVIMSFHQCGGNVGDSVFISLPKWVLEVGEANPDIFYTNCKGIRNKECLSLGVDNQPVFHGRSPIQVYGDYMRSFRDNMKEFLKSQLMVDIEVGLGPAGELRYPSYTQILGWVFPGIGEFQCYDKYLKADFKKAATEVGHPEWELPDNAGESNDIPESTEFFKSSGTYQTEKGIFFLTWYSNKLLTHGDDILDEANKVFLGYKVKLAAKVAGIHWWYKTESHAAELTAGYYNLNHRDGYRPIARMLSRHNAILNFTCLEMKNDEQPANQKAARRTTNRRFSVCASQLNMRTRMALQFQLYNFQRERMSGEAIPVDRATYGFKLDRCHVNKQLRLRLPLKASAAQFQEQIHTIAKDEMLANYVPVYVMLPLGVVTNENVIEDRAGLEKQLRKLHAAGVDGVMVDVWWGIVESKGPGQYDWSAYKTLFQLVQKCELKLQVIMSFHQCGGNVGDSVFISLPKWVLEVGEANPDIFYTNCKGIRNKECLSLGVDNQPVFHGRSPIQVYGDYMRSFRDNMKEFLKSQLMVDIEVGLGPAGELRYPSYTQILGWVFPGIGEFQCYDKYLKADFKKAATEVGHPEWELPDNAGESNDIPESTEFFKSSGTYQTEKGIFFLTWYSNKLLTHGDDILDEANKVFLGYKVKLAAKVAGIHWWYKTESHAAELTAGYYNLNHRDGYRPIARMLSRHNAILNFTCLEMKNDEQPGKANSGAEELVKQVLSGGWAENIEVGGENALARYDRKAYEQILSNARPNGIAKFGYPTLIMYGVTYLRLSDMLMMQRNFDTFKAFVKNMHANMDYCPDPERYYHSTEPMERSEARIPLELLLEATKPLGHFPWLDETDVTRSVLTVFLHYILATVLRILRIKVN</sequence>
<dbReference type="EMBL" id="CP039353">
    <property type="protein sequence ID" value="QCE07318.1"/>
    <property type="molecule type" value="Genomic_DNA"/>
</dbReference>
<feature type="binding site" evidence="10">
    <location>
        <position position="793"/>
    </location>
    <ligand>
        <name>substrate</name>
    </ligand>
</feature>
<feature type="active site" description="Proton donor" evidence="9">
    <location>
        <position position="684"/>
    </location>
</feature>
<comment type="catalytic activity">
    <reaction evidence="1 11">
        <text>Hydrolysis of (1-&gt;4)-alpha-D-glucosidic linkages in polysaccharides so as to remove successive maltose units from the non-reducing ends of the chains.</text>
        <dbReference type="EC" id="3.2.1.2"/>
    </reaction>
</comment>
<dbReference type="InterPro" id="IPR017853">
    <property type="entry name" value="GH"/>
</dbReference>
<feature type="binding site" evidence="10">
    <location>
        <position position="918"/>
    </location>
    <ligand>
        <name>substrate</name>
    </ligand>
</feature>
<keyword evidence="7 11" id="KW-0624">Polysaccharide degradation</keyword>
<dbReference type="Pfam" id="PF01373">
    <property type="entry name" value="Glyco_hydro_14"/>
    <property type="match status" value="2"/>
</dbReference>
<dbReference type="InterPro" id="IPR001371">
    <property type="entry name" value="Glyco_hydro_14B_pln"/>
</dbReference>
<feature type="binding site" evidence="10">
    <location>
        <begin position="879"/>
        <end position="880"/>
    </location>
    <ligand>
        <name>substrate</name>
    </ligand>
</feature>
<dbReference type="GO" id="GO:0000272">
    <property type="term" value="P:polysaccharide catabolic process"/>
    <property type="evidence" value="ECO:0007669"/>
    <property type="project" value="UniProtKB-KW"/>
</dbReference>
<evidence type="ECO:0000256" key="11">
    <source>
        <dbReference type="RuleBase" id="RU000509"/>
    </source>
</evidence>
<dbReference type="InterPro" id="IPR018238">
    <property type="entry name" value="Glyco_hydro_14_CS"/>
</dbReference>
<name>A0A4D6N221_VIGUN</name>
<feature type="binding site" evidence="10">
    <location>
        <position position="599"/>
    </location>
    <ligand>
        <name>substrate</name>
    </ligand>
</feature>
<comment type="similarity">
    <text evidence="2 11">Belongs to the glycosyl hydrolase 14 family.</text>
</comment>
<dbReference type="PRINTS" id="PR00842">
    <property type="entry name" value="GLHYDLASE14B"/>
</dbReference>
<dbReference type="PROSITE" id="PS00506">
    <property type="entry name" value="BETA_AMYLASE_1"/>
    <property type="match status" value="2"/>
</dbReference>
<evidence type="ECO:0000256" key="7">
    <source>
        <dbReference type="ARBA" id="ARBA00023326"/>
    </source>
</evidence>
<evidence type="ECO:0000256" key="5">
    <source>
        <dbReference type="ARBA" id="ARBA00023277"/>
    </source>
</evidence>
<feature type="active site" description="Proton acceptor" evidence="9">
    <location>
        <position position="878"/>
    </location>
</feature>
<evidence type="ECO:0000256" key="8">
    <source>
        <dbReference type="ARBA" id="ARBA00072721"/>
    </source>
</evidence>
<evidence type="ECO:0000256" key="1">
    <source>
        <dbReference type="ARBA" id="ARBA00000546"/>
    </source>
</evidence>
<evidence type="ECO:0000256" key="10">
    <source>
        <dbReference type="PIRSR" id="PIRSR601554-2"/>
    </source>
</evidence>
<evidence type="ECO:0000256" key="2">
    <source>
        <dbReference type="ARBA" id="ARBA00005652"/>
    </source>
</evidence>
<organism evidence="12 13">
    <name type="scientific">Vigna unguiculata</name>
    <name type="common">Cowpea</name>
    <dbReference type="NCBI Taxonomy" id="3917"/>
    <lineage>
        <taxon>Eukaryota</taxon>
        <taxon>Viridiplantae</taxon>
        <taxon>Streptophyta</taxon>
        <taxon>Embryophyta</taxon>
        <taxon>Tracheophyta</taxon>
        <taxon>Spermatophyta</taxon>
        <taxon>Magnoliopsida</taxon>
        <taxon>eudicotyledons</taxon>
        <taxon>Gunneridae</taxon>
        <taxon>Pentapetalae</taxon>
        <taxon>rosids</taxon>
        <taxon>fabids</taxon>
        <taxon>Fabales</taxon>
        <taxon>Fabaceae</taxon>
        <taxon>Papilionoideae</taxon>
        <taxon>50 kb inversion clade</taxon>
        <taxon>NPAAA clade</taxon>
        <taxon>indigoferoid/millettioid clade</taxon>
        <taxon>Phaseoleae</taxon>
        <taxon>Vigna</taxon>
    </lineage>
</organism>
<evidence type="ECO:0000256" key="9">
    <source>
        <dbReference type="PIRSR" id="PIRSR601554-1"/>
    </source>
</evidence>
<dbReference type="FunFam" id="3.20.20.80:FF:000066">
    <property type="entry name" value="Beta-amylase"/>
    <property type="match status" value="1"/>
</dbReference>
<dbReference type="EC" id="3.2.1.2" evidence="3 11"/>
<reference evidence="12 13" key="1">
    <citation type="submission" date="2019-04" db="EMBL/GenBank/DDBJ databases">
        <title>An improved genome assembly and genetic linkage map for asparagus bean, Vigna unguiculata ssp. sesquipedialis.</title>
        <authorList>
            <person name="Xia Q."/>
            <person name="Zhang R."/>
            <person name="Dong Y."/>
        </authorList>
    </citation>
    <scope>NUCLEOTIDE SEQUENCE [LARGE SCALE GENOMIC DNA]</scope>
    <source>
        <tissue evidence="12">Leaf</tissue>
    </source>
</reference>
<accession>A0A4D6N221</accession>
<dbReference type="Gene3D" id="3.20.20.80">
    <property type="entry name" value="Glycosidases"/>
    <property type="match status" value="2"/>
</dbReference>
<dbReference type="PANTHER" id="PTHR31352:SF42">
    <property type="entry name" value="BETA-AMYLASE"/>
    <property type="match status" value="1"/>
</dbReference>
<keyword evidence="4 11" id="KW-0378">Hydrolase</keyword>
<feature type="binding site" evidence="10">
    <location>
        <position position="591"/>
    </location>
    <ligand>
        <name>substrate</name>
    </ligand>
</feature>
<evidence type="ECO:0000313" key="13">
    <source>
        <dbReference type="Proteomes" id="UP000501690"/>
    </source>
</evidence>
<feature type="binding site" evidence="10">
    <location>
        <position position="798"/>
    </location>
    <ligand>
        <name>substrate</name>
    </ligand>
</feature>
<dbReference type="SUPFAM" id="SSF51445">
    <property type="entry name" value="(Trans)glycosidases"/>
    <property type="match status" value="2"/>
</dbReference>
<evidence type="ECO:0000256" key="4">
    <source>
        <dbReference type="ARBA" id="ARBA00022801"/>
    </source>
</evidence>
<evidence type="ECO:0000256" key="6">
    <source>
        <dbReference type="ARBA" id="ARBA00023295"/>
    </source>
</evidence>
<keyword evidence="5 11" id="KW-0119">Carbohydrate metabolism</keyword>
<proteinExistence type="inferred from homology"/>
<evidence type="ECO:0000313" key="12">
    <source>
        <dbReference type="EMBL" id="QCE07318.1"/>
    </source>
</evidence>
<dbReference type="Proteomes" id="UP000501690">
    <property type="component" value="Linkage Group LG9"/>
</dbReference>
<gene>
    <name evidence="12" type="ORF">DEO72_LG9g2337</name>
</gene>
<dbReference type="GO" id="GO:0016161">
    <property type="term" value="F:beta-amylase activity"/>
    <property type="evidence" value="ECO:0007669"/>
    <property type="project" value="UniProtKB-EC"/>
</dbReference>
<protein>
    <recommendedName>
        <fullName evidence="8 11">Beta-amylase</fullName>
        <ecNumber evidence="3 11">3.2.1.2</ecNumber>
    </recommendedName>
</protein>
<dbReference type="PRINTS" id="PR00750">
    <property type="entry name" value="BETAAMYLASE"/>
</dbReference>
<keyword evidence="6 11" id="KW-0326">Glycosidase</keyword>